<proteinExistence type="inferred from homology"/>
<gene>
    <name evidence="11" type="ORF">FEM48_Zijuj08G0141300</name>
</gene>
<dbReference type="GO" id="GO:0030246">
    <property type="term" value="F:carbohydrate binding"/>
    <property type="evidence" value="ECO:0007669"/>
    <property type="project" value="InterPro"/>
</dbReference>
<evidence type="ECO:0000256" key="1">
    <source>
        <dbReference type="ARBA" id="ARBA00001324"/>
    </source>
</evidence>
<keyword evidence="7" id="KW-0456">Lyase</keyword>
<dbReference type="Gene3D" id="2.60.40.1120">
    <property type="entry name" value="Carboxypeptidase-like, regulatory domain"/>
    <property type="match status" value="1"/>
</dbReference>
<dbReference type="GO" id="GO:0005576">
    <property type="term" value="C:extracellular region"/>
    <property type="evidence" value="ECO:0007669"/>
    <property type="project" value="UniProtKB-SubCell"/>
</dbReference>
<dbReference type="Gene3D" id="2.70.98.10">
    <property type="match status" value="1"/>
</dbReference>
<organism evidence="11 12">
    <name type="scientific">Ziziphus jujuba var. spinosa</name>
    <dbReference type="NCBI Taxonomy" id="714518"/>
    <lineage>
        <taxon>Eukaryota</taxon>
        <taxon>Viridiplantae</taxon>
        <taxon>Streptophyta</taxon>
        <taxon>Embryophyta</taxon>
        <taxon>Tracheophyta</taxon>
        <taxon>Spermatophyta</taxon>
        <taxon>Magnoliopsida</taxon>
        <taxon>eudicotyledons</taxon>
        <taxon>Gunneridae</taxon>
        <taxon>Pentapetalae</taxon>
        <taxon>rosids</taxon>
        <taxon>fabids</taxon>
        <taxon>Rosales</taxon>
        <taxon>Rhamnaceae</taxon>
        <taxon>Paliureae</taxon>
        <taxon>Ziziphus</taxon>
    </lineage>
</organism>
<dbReference type="CDD" id="cd10316">
    <property type="entry name" value="RGL4_M"/>
    <property type="match status" value="1"/>
</dbReference>
<dbReference type="Pfam" id="PF14683">
    <property type="entry name" value="CBM-like"/>
    <property type="match status" value="1"/>
</dbReference>
<dbReference type="InterPro" id="IPR008979">
    <property type="entry name" value="Galactose-bd-like_sf"/>
</dbReference>
<evidence type="ECO:0000259" key="9">
    <source>
        <dbReference type="Pfam" id="PF14683"/>
    </source>
</evidence>
<dbReference type="InterPro" id="IPR051850">
    <property type="entry name" value="Polysacch_Lyase_4"/>
</dbReference>
<evidence type="ECO:0000313" key="11">
    <source>
        <dbReference type="EMBL" id="KAH7520414.1"/>
    </source>
</evidence>
<evidence type="ECO:0000256" key="6">
    <source>
        <dbReference type="ARBA" id="ARBA00022729"/>
    </source>
</evidence>
<dbReference type="PANTHER" id="PTHR32018">
    <property type="entry name" value="RHAMNOGALACTURONATE LYASE FAMILY PROTEIN"/>
    <property type="match status" value="1"/>
</dbReference>
<dbReference type="EMBL" id="JAEACU010000008">
    <property type="protein sequence ID" value="KAH7520414.1"/>
    <property type="molecule type" value="Genomic_DNA"/>
</dbReference>
<evidence type="ECO:0000256" key="8">
    <source>
        <dbReference type="SAM" id="Phobius"/>
    </source>
</evidence>
<name>A0A978UZJ8_ZIZJJ</name>
<dbReference type="Proteomes" id="UP000813462">
    <property type="component" value="Unassembled WGS sequence"/>
</dbReference>
<reference evidence="11" key="1">
    <citation type="journal article" date="2021" name="Front. Plant Sci.">
        <title>Chromosome-Scale Genome Assembly for Chinese Sour Jujube and Insights Into Its Genome Evolution and Domestication Signature.</title>
        <authorList>
            <person name="Shen L.-Y."/>
            <person name="Luo H."/>
            <person name="Wang X.-L."/>
            <person name="Wang X.-M."/>
            <person name="Qiu X.-J."/>
            <person name="Liu H."/>
            <person name="Zhou S.-S."/>
            <person name="Jia K.-H."/>
            <person name="Nie S."/>
            <person name="Bao Y.-T."/>
            <person name="Zhang R.-G."/>
            <person name="Yun Q.-Z."/>
            <person name="Chai Y.-H."/>
            <person name="Lu J.-Y."/>
            <person name="Li Y."/>
            <person name="Zhao S.-W."/>
            <person name="Mao J.-F."/>
            <person name="Jia S.-G."/>
            <person name="Mao Y.-M."/>
        </authorList>
    </citation>
    <scope>NUCLEOTIDE SEQUENCE</scope>
    <source>
        <strain evidence="11">AT0</strain>
        <tissue evidence="11">Leaf</tissue>
    </source>
</reference>
<comment type="similarity">
    <text evidence="3">Belongs to the polysaccharide lyase 4 family.</text>
</comment>
<feature type="domain" description="Rhamnogalacturonan lyase" evidence="9">
    <location>
        <begin position="572"/>
        <end position="650"/>
    </location>
</feature>
<comment type="caution">
    <text evidence="11">The sequence shown here is derived from an EMBL/GenBank/DDBJ whole genome shotgun (WGS) entry which is preliminary data.</text>
</comment>
<evidence type="ECO:0000256" key="5">
    <source>
        <dbReference type="ARBA" id="ARBA00022525"/>
    </source>
</evidence>
<protein>
    <recommendedName>
        <fullName evidence="4">rhamnogalacturonan endolyase</fullName>
        <ecNumber evidence="4">4.2.2.23</ecNumber>
    </recommendedName>
</protein>
<keyword evidence="8" id="KW-0812">Transmembrane</keyword>
<evidence type="ECO:0000256" key="7">
    <source>
        <dbReference type="ARBA" id="ARBA00023239"/>
    </source>
</evidence>
<keyword evidence="5" id="KW-0964">Secreted</keyword>
<keyword evidence="8" id="KW-0472">Membrane</keyword>
<comment type="subcellular location">
    <subcellularLocation>
        <location evidence="2">Secreted</location>
    </subcellularLocation>
</comment>
<dbReference type="CDD" id="cd10317">
    <property type="entry name" value="RGL4_C"/>
    <property type="match status" value="1"/>
</dbReference>
<sequence length="655" mass="75481">MEKVEVLWQMQRRRWLLGMLAMAVVGVPLVLLGGCSENIVIRRVLGSISHQQGLEVRQTPHQVVMDNGLVQLTFSKPGGDLVGIKYNGINNLLAIHNHENDRGYWDVVWRTPEKTGLSDRLQGTKFKIVKEDENQVEISFRKSWNVSYDGTSIPINVDKRYIILRGYSGFYAYAVFDRLDGWPAMGIGQIRAVYKLHPDKFTYMAISDDRQRIMPTKEDRLRGQRLDYPEAVILTHPENPQLKGEVDDKYQYSCDNKDNKIHGWISEDPPVGFWMITPSHEFRTDGPFKQELTSHTGPTVLSMFASGHYAGRELAMKFKDGEPWKKVFGPVSIYLNSVSSNEANASHTLWKNAKEQMQEEVKKWPYNFTQSEDFPHTHQRGSVSGQLLVQDKYMNESLIWGNSAYVGLAAPGDKGSWQRESKGYQFWTQADRQGLFSIKNIRPGNYSLYASVPGFIGDYKYDNIITIQPGSNIKLDILVYKPPRNGPTLWEIGIPDRTAAEFYVPDPYPNLTNTLFNNNPKNKFRQYGLWDRYADLYPKEDLSYTIGFHHYRKDWFFAHVTRKTGDRWYKATTWQVRFNDKGCRPAHFTTGLIGKGKDNAIARHGIHGLYWFYSIKVPSYRLRQGNNTIYLTQSKAKGHFNGIMYDYIRLEGPSL</sequence>
<dbReference type="EC" id="4.2.2.23" evidence="4"/>
<dbReference type="InterPro" id="IPR010325">
    <property type="entry name" value="Rhamnogal_lyase"/>
</dbReference>
<evidence type="ECO:0000256" key="4">
    <source>
        <dbReference type="ARBA" id="ARBA00012437"/>
    </source>
</evidence>
<dbReference type="InterPro" id="IPR029411">
    <property type="entry name" value="RG-lyase_III"/>
</dbReference>
<dbReference type="PROSITE" id="PS51257">
    <property type="entry name" value="PROKAR_LIPOPROTEIN"/>
    <property type="match status" value="1"/>
</dbReference>
<accession>A0A978UZJ8</accession>
<dbReference type="Pfam" id="PF14686">
    <property type="entry name" value="fn3_3"/>
    <property type="match status" value="1"/>
</dbReference>
<dbReference type="AlphaFoldDB" id="A0A978UZJ8"/>
<dbReference type="GO" id="GO:0102210">
    <property type="term" value="F:rhamnogalacturonan endolyase activity"/>
    <property type="evidence" value="ECO:0007669"/>
    <property type="project" value="UniProtKB-EC"/>
</dbReference>
<keyword evidence="8" id="KW-1133">Transmembrane helix</keyword>
<feature type="domain" description="Rhamnogalacturonan lyase" evidence="10">
    <location>
        <begin position="402"/>
        <end position="474"/>
    </location>
</feature>
<dbReference type="PANTHER" id="PTHR32018:SF6">
    <property type="entry name" value="RHAMNOGALACTURONAN ENDOLYASE"/>
    <property type="match status" value="1"/>
</dbReference>
<dbReference type="GO" id="GO:0005975">
    <property type="term" value="P:carbohydrate metabolic process"/>
    <property type="evidence" value="ECO:0007669"/>
    <property type="project" value="InterPro"/>
</dbReference>
<dbReference type="InterPro" id="IPR011013">
    <property type="entry name" value="Gal_mutarotase_sf_dom"/>
</dbReference>
<evidence type="ECO:0000259" key="10">
    <source>
        <dbReference type="Pfam" id="PF14686"/>
    </source>
</evidence>
<dbReference type="InterPro" id="IPR013784">
    <property type="entry name" value="Carb-bd-like_fold"/>
</dbReference>
<evidence type="ECO:0000256" key="3">
    <source>
        <dbReference type="ARBA" id="ARBA00010418"/>
    </source>
</evidence>
<comment type="catalytic activity">
    <reaction evidence="1">
        <text>Endotype eliminative cleavage of L-alpha-rhamnopyranosyl-(1-&gt;4)-alpha-D-galactopyranosyluronic acid bonds of rhamnogalacturonan I domains in ramified hairy regions of pectin leaving L-rhamnopyranose at the reducing end and 4-deoxy-4,5-unsaturated D-galactopyranosyluronic acid at the non-reducing end.</text>
        <dbReference type="EC" id="4.2.2.23"/>
    </reaction>
</comment>
<dbReference type="FunFam" id="2.60.40.1120:FF:000033">
    <property type="entry name" value="Rhamnogalacturonate lyase B"/>
    <property type="match status" value="1"/>
</dbReference>
<evidence type="ECO:0000313" key="12">
    <source>
        <dbReference type="Proteomes" id="UP000813462"/>
    </source>
</evidence>
<dbReference type="SUPFAM" id="SSF49452">
    <property type="entry name" value="Starch-binding domain-like"/>
    <property type="match status" value="1"/>
</dbReference>
<dbReference type="SUPFAM" id="SSF49785">
    <property type="entry name" value="Galactose-binding domain-like"/>
    <property type="match status" value="1"/>
</dbReference>
<dbReference type="InterPro" id="IPR014718">
    <property type="entry name" value="GH-type_carb-bd"/>
</dbReference>
<evidence type="ECO:0000256" key="2">
    <source>
        <dbReference type="ARBA" id="ARBA00004613"/>
    </source>
</evidence>
<keyword evidence="6" id="KW-0732">Signal</keyword>
<dbReference type="CDD" id="cd10320">
    <property type="entry name" value="RGL4_N"/>
    <property type="match status" value="1"/>
</dbReference>
<dbReference type="InterPro" id="IPR029413">
    <property type="entry name" value="RG-lyase_II"/>
</dbReference>
<dbReference type="Pfam" id="PF06045">
    <property type="entry name" value="Rhamnogal_lyase"/>
    <property type="match status" value="1"/>
</dbReference>
<dbReference type="SUPFAM" id="SSF74650">
    <property type="entry name" value="Galactose mutarotase-like"/>
    <property type="match status" value="1"/>
</dbReference>
<feature type="transmembrane region" description="Helical" evidence="8">
    <location>
        <begin position="15"/>
        <end position="34"/>
    </location>
</feature>